<name>A0A154W344_9PROT</name>
<accession>A0A154W344</accession>
<proteinExistence type="predicted"/>
<gene>
    <name evidence="1" type="ORF">AUP43_09195</name>
</gene>
<protein>
    <submittedName>
        <fullName evidence="1">Uncharacterized protein</fullName>
    </submittedName>
</protein>
<comment type="caution">
    <text evidence="1">The sequence shown here is derived from an EMBL/GenBank/DDBJ whole genome shotgun (WGS) entry which is preliminary data.</text>
</comment>
<reference evidence="1 2" key="1">
    <citation type="submission" date="2015-12" db="EMBL/GenBank/DDBJ databases">
        <title>Genome sequence of Oceanibaculum pacificum MCCC 1A02656.</title>
        <authorList>
            <person name="Lu L."/>
            <person name="Lai Q."/>
            <person name="Shao Z."/>
            <person name="Qian P."/>
        </authorList>
    </citation>
    <scope>NUCLEOTIDE SEQUENCE [LARGE SCALE GENOMIC DNA]</scope>
    <source>
        <strain evidence="1 2">MCCC 1A02656</strain>
    </source>
</reference>
<evidence type="ECO:0000313" key="2">
    <source>
        <dbReference type="Proteomes" id="UP000076400"/>
    </source>
</evidence>
<keyword evidence="2" id="KW-1185">Reference proteome</keyword>
<evidence type="ECO:0000313" key="1">
    <source>
        <dbReference type="EMBL" id="KZD07975.1"/>
    </source>
</evidence>
<dbReference type="AlphaFoldDB" id="A0A154W344"/>
<dbReference type="SUPFAM" id="SSF51445">
    <property type="entry name" value="(Trans)glycosidases"/>
    <property type="match status" value="1"/>
</dbReference>
<sequence>MLTSAPAAWADSALPARIVMGYHESWWEVPAVSAQATRLAALPGYVNMVALAFARPDAQYLGALELAGTGLQYPYSGKVLRDSVRLLQQRQPGTRILLSVGGATYTNWHRLNEAALARLVADLALDGLDIDFEPTEPGCRPEAGGRIRCASDALFRSVVSRLRAALPRPAILAVSGWSVGAYGEGRHADAQPRSPYTGMALSLLRAPEAQALDLVSIMAYDAGESFEPWRAFAAYRQHWPGPLLMGLRVPHPAPDRLETLQRLAGQVLRDPQGGLMVYSLSGIPQGETGPHNPDPQSVVRMICRQLTLPDCHENLP</sequence>
<organism evidence="1 2">
    <name type="scientific">Oceanibaculum pacificum</name>
    <dbReference type="NCBI Taxonomy" id="580166"/>
    <lineage>
        <taxon>Bacteria</taxon>
        <taxon>Pseudomonadati</taxon>
        <taxon>Pseudomonadota</taxon>
        <taxon>Alphaproteobacteria</taxon>
        <taxon>Rhodospirillales</taxon>
        <taxon>Oceanibaculaceae</taxon>
        <taxon>Oceanibaculum</taxon>
    </lineage>
</organism>
<dbReference type="EMBL" id="LPXN01000109">
    <property type="protein sequence ID" value="KZD07975.1"/>
    <property type="molecule type" value="Genomic_DNA"/>
</dbReference>
<dbReference type="Gene3D" id="3.20.20.80">
    <property type="entry name" value="Glycosidases"/>
    <property type="match status" value="1"/>
</dbReference>
<dbReference type="STRING" id="580166.AUP43_09195"/>
<dbReference type="Proteomes" id="UP000076400">
    <property type="component" value="Unassembled WGS sequence"/>
</dbReference>
<dbReference type="InterPro" id="IPR017853">
    <property type="entry name" value="GH"/>
</dbReference>